<reference evidence="2" key="2">
    <citation type="submission" date="2023-01" db="EMBL/GenBank/DDBJ databases">
        <authorList>
            <person name="Sun Q."/>
            <person name="Evtushenko L."/>
        </authorList>
    </citation>
    <scope>NUCLEOTIDE SEQUENCE</scope>
    <source>
        <strain evidence="2">VKM Ac-1958</strain>
    </source>
</reference>
<evidence type="ECO:0000256" key="1">
    <source>
        <dbReference type="SAM" id="Phobius"/>
    </source>
</evidence>
<dbReference type="Proteomes" id="UP001142325">
    <property type="component" value="Unassembled WGS sequence"/>
</dbReference>
<keyword evidence="1" id="KW-0472">Membrane</keyword>
<feature type="transmembrane region" description="Helical" evidence="1">
    <location>
        <begin position="15"/>
        <end position="38"/>
    </location>
</feature>
<proteinExistence type="predicted"/>
<dbReference type="RefSeq" id="WP_204939038.1">
    <property type="nucleotide sequence ID" value="NZ_BAAAUM010000001.1"/>
</dbReference>
<name>A0A9W6HR60_9MICO</name>
<accession>A0A9W6HR60</accession>
<dbReference type="EMBL" id="BSET01000001">
    <property type="protein sequence ID" value="GLK01391.1"/>
    <property type="molecule type" value="Genomic_DNA"/>
</dbReference>
<reference evidence="2" key="1">
    <citation type="journal article" date="2014" name="Int. J. Syst. Evol. Microbiol.">
        <title>Complete genome sequence of Corynebacterium casei LMG S-19264T (=DSM 44701T), isolated from a smear-ripened cheese.</title>
        <authorList>
            <consortium name="US DOE Joint Genome Institute (JGI-PGF)"/>
            <person name="Walter F."/>
            <person name="Albersmeier A."/>
            <person name="Kalinowski J."/>
            <person name="Ruckert C."/>
        </authorList>
    </citation>
    <scope>NUCLEOTIDE SEQUENCE</scope>
    <source>
        <strain evidence="2">VKM Ac-1958</strain>
    </source>
</reference>
<evidence type="ECO:0008006" key="4">
    <source>
        <dbReference type="Google" id="ProtNLM"/>
    </source>
</evidence>
<evidence type="ECO:0000313" key="3">
    <source>
        <dbReference type="Proteomes" id="UP001142325"/>
    </source>
</evidence>
<keyword evidence="1" id="KW-0812">Transmembrane</keyword>
<gene>
    <name evidence="2" type="ORF">GCM10017596_11060</name>
</gene>
<evidence type="ECO:0000313" key="2">
    <source>
        <dbReference type="EMBL" id="GLK01391.1"/>
    </source>
</evidence>
<keyword evidence="3" id="KW-1185">Reference proteome</keyword>
<protein>
    <recommendedName>
        <fullName evidence="4">Aromatic ring-opening dioxygenase LigA</fullName>
    </recommendedName>
</protein>
<keyword evidence="1" id="KW-1133">Transmembrane helix</keyword>
<dbReference type="AlphaFoldDB" id="A0A9W6HR60"/>
<sequence length="149" mass="15749">MTDAALSPHARRIRLFATVAMTIGVLFVLAGIGAWIAVSTQLAAENITVSKDAAILAGSPVQDPVTAFAQAEVINQHALEMTDGKTYAELGKDDPLRETMKTASTLRTSLFTSVISFGVALFAIGAGVVTMVFAYIAMLSLRREVVPAH</sequence>
<comment type="caution">
    <text evidence="2">The sequence shown here is derived from an EMBL/GenBank/DDBJ whole genome shotgun (WGS) entry which is preliminary data.</text>
</comment>
<organism evidence="2 3">
    <name type="scientific">Microbacterium keratanolyticum</name>
    <dbReference type="NCBI Taxonomy" id="67574"/>
    <lineage>
        <taxon>Bacteria</taxon>
        <taxon>Bacillati</taxon>
        <taxon>Actinomycetota</taxon>
        <taxon>Actinomycetes</taxon>
        <taxon>Micrococcales</taxon>
        <taxon>Microbacteriaceae</taxon>
        <taxon>Microbacterium</taxon>
    </lineage>
</organism>
<feature type="transmembrane region" description="Helical" evidence="1">
    <location>
        <begin position="110"/>
        <end position="136"/>
    </location>
</feature>